<dbReference type="InterPro" id="IPR012337">
    <property type="entry name" value="RNaseH-like_sf"/>
</dbReference>
<dbReference type="GO" id="GO:0003676">
    <property type="term" value="F:nucleic acid binding"/>
    <property type="evidence" value="ECO:0007669"/>
    <property type="project" value="InterPro"/>
</dbReference>
<organism evidence="3">
    <name type="scientific">Tanacetum cinerariifolium</name>
    <name type="common">Dalmatian daisy</name>
    <name type="synonym">Chrysanthemum cinerariifolium</name>
    <dbReference type="NCBI Taxonomy" id="118510"/>
    <lineage>
        <taxon>Eukaryota</taxon>
        <taxon>Viridiplantae</taxon>
        <taxon>Streptophyta</taxon>
        <taxon>Embryophyta</taxon>
        <taxon>Tracheophyta</taxon>
        <taxon>Spermatophyta</taxon>
        <taxon>Magnoliopsida</taxon>
        <taxon>eudicotyledons</taxon>
        <taxon>Gunneridae</taxon>
        <taxon>Pentapetalae</taxon>
        <taxon>asterids</taxon>
        <taxon>campanulids</taxon>
        <taxon>Asterales</taxon>
        <taxon>Asteraceae</taxon>
        <taxon>Asteroideae</taxon>
        <taxon>Anthemideae</taxon>
        <taxon>Anthemidinae</taxon>
        <taxon>Tanacetum</taxon>
    </lineage>
</organism>
<dbReference type="EMBL" id="BKCJ010005305">
    <property type="protein sequence ID" value="GEU66000.1"/>
    <property type="molecule type" value="Genomic_DNA"/>
</dbReference>
<dbReference type="Gene3D" id="3.10.10.10">
    <property type="entry name" value="HIV Type 1 Reverse Transcriptase, subunit A, domain 1"/>
    <property type="match status" value="1"/>
</dbReference>
<gene>
    <name evidence="3" type="ORF">Tci_037978</name>
</gene>
<feature type="compositionally biased region" description="Basic and acidic residues" evidence="1">
    <location>
        <begin position="32"/>
        <end position="55"/>
    </location>
</feature>
<dbReference type="AlphaFoldDB" id="A0A6L2LXI8"/>
<dbReference type="Gene3D" id="3.30.420.10">
    <property type="entry name" value="Ribonuclease H-like superfamily/Ribonuclease H"/>
    <property type="match status" value="1"/>
</dbReference>
<dbReference type="InterPro" id="IPR056924">
    <property type="entry name" value="SH3_Tf2-1"/>
</dbReference>
<dbReference type="InterPro" id="IPR050951">
    <property type="entry name" value="Retrovirus_Pol_polyprotein"/>
</dbReference>
<evidence type="ECO:0000259" key="2">
    <source>
        <dbReference type="Pfam" id="PF24626"/>
    </source>
</evidence>
<evidence type="ECO:0000256" key="1">
    <source>
        <dbReference type="SAM" id="MobiDB-lite"/>
    </source>
</evidence>
<accession>A0A6L2LXI8</accession>
<feature type="domain" description="Tf2-1-like SH3-like" evidence="2">
    <location>
        <begin position="433"/>
        <end position="497"/>
    </location>
</feature>
<dbReference type="InterPro" id="IPR043502">
    <property type="entry name" value="DNA/RNA_pol_sf"/>
</dbReference>
<comment type="caution">
    <text evidence="3">The sequence shown here is derived from an EMBL/GenBank/DDBJ whole genome shotgun (WGS) entry which is preliminary data.</text>
</comment>
<dbReference type="InterPro" id="IPR036397">
    <property type="entry name" value="RNaseH_sf"/>
</dbReference>
<dbReference type="Gene3D" id="3.30.70.270">
    <property type="match status" value="2"/>
</dbReference>
<feature type="region of interest" description="Disordered" evidence="1">
    <location>
        <begin position="539"/>
        <end position="573"/>
    </location>
</feature>
<dbReference type="SUPFAM" id="SSF56672">
    <property type="entry name" value="DNA/RNA polymerases"/>
    <property type="match status" value="1"/>
</dbReference>
<name>A0A6L2LXI8_TANCI</name>
<dbReference type="PANTHER" id="PTHR37984">
    <property type="entry name" value="PROTEIN CBG26694"/>
    <property type="match status" value="1"/>
</dbReference>
<proteinExistence type="predicted"/>
<dbReference type="PANTHER" id="PTHR37984:SF5">
    <property type="entry name" value="PROTEIN NYNRIN-LIKE"/>
    <property type="match status" value="1"/>
</dbReference>
<dbReference type="SUPFAM" id="SSF53098">
    <property type="entry name" value="Ribonuclease H-like"/>
    <property type="match status" value="1"/>
</dbReference>
<dbReference type="Pfam" id="PF24626">
    <property type="entry name" value="SH3_Tf2-1"/>
    <property type="match status" value="1"/>
</dbReference>
<feature type="region of interest" description="Disordered" evidence="1">
    <location>
        <begin position="708"/>
        <end position="728"/>
    </location>
</feature>
<feature type="compositionally biased region" description="Acidic residues" evidence="1">
    <location>
        <begin position="553"/>
        <end position="573"/>
    </location>
</feature>
<feature type="region of interest" description="Disordered" evidence="1">
    <location>
        <begin position="21"/>
        <end position="55"/>
    </location>
</feature>
<dbReference type="CDD" id="cd01647">
    <property type="entry name" value="RT_LTR"/>
    <property type="match status" value="1"/>
</dbReference>
<reference evidence="3" key="1">
    <citation type="journal article" date="2019" name="Sci. Rep.">
        <title>Draft genome of Tanacetum cinerariifolium, the natural source of mosquito coil.</title>
        <authorList>
            <person name="Yamashiro T."/>
            <person name="Shiraishi A."/>
            <person name="Satake H."/>
            <person name="Nakayama K."/>
        </authorList>
    </citation>
    <scope>NUCLEOTIDE SEQUENCE</scope>
</reference>
<feature type="compositionally biased region" description="Basic and acidic residues" evidence="1">
    <location>
        <begin position="540"/>
        <end position="552"/>
    </location>
</feature>
<sequence>MVAATEPTTIQKAMQVAGTLTDEAIRNGSIKKNPEKRGNRGEPSKDRNRRDDNKRTRTGNAYAITLFDSRADYNFVSTTFIFLLGIEPNDLGFSYETKIASGESFDVIMGMEWLSDHKTKIIFHEKVVRIPLLDGKYFSKIDLRSRYHQLRVHEDNIPKTAFRTRYGHFEFTIMPFGLTTAPATREEHEVHLGLVLGLLKEEKLYAKVSKCEFWLREVQFLRHVINGDGVYVDPSLPDGPKDFVVYCDTSGLGLGCVLMQRGADKMYYDLKDRYLWPGKKKDIAMYVNRMAMDLVTELPRTSSGHDTIWVIMDRLTRFAHFLPMREDYKMDRLARLYLNEVVARDGVPISIIWDRDRRFTSRFWQAMQEALGTKKCRSLIMWAEVREGQFIGPELVQETTEKISQIKDRLKAARDRQKSYTYKRRKPLEFSVGEYVLFKVSPWKGVVRFGKKEKLAPRFVGPFEITKRMGPVAYKLRLPGELNSVNETFYVLYLKKCSADLTLCVTDWYQEPKIIMVNVFPPDHVDDLPDPALAISEPALVDKNEEPEKEEFKEEEEFEEEEPQEEEKDMEVDIGEEENEPELTFPYEEADPLNPPPPTFDLELMWWRLRTWSSMRTRLFLIVSISMEEGATALENLVRKLCNAEERAECKKLKKELEDARLSNTLLSMPKERIERDLYWTRVQAHEFYQEMIRKGIVFEERPNEAIDVPVKDKESPSSEPRGSPRDS</sequence>
<evidence type="ECO:0000313" key="3">
    <source>
        <dbReference type="EMBL" id="GEU66000.1"/>
    </source>
</evidence>
<dbReference type="InterPro" id="IPR043128">
    <property type="entry name" value="Rev_trsase/Diguanyl_cyclase"/>
</dbReference>
<protein>
    <recommendedName>
        <fullName evidence="2">Tf2-1-like SH3-like domain-containing protein</fullName>
    </recommendedName>
</protein>